<dbReference type="SUPFAM" id="SSF52166">
    <property type="entry name" value="Ribosomal protein L4"/>
    <property type="match status" value="1"/>
</dbReference>
<comment type="subunit">
    <text evidence="5">Part of the 50S ribosomal subunit.</text>
</comment>
<evidence type="ECO:0000313" key="7">
    <source>
        <dbReference type="Proteomes" id="UP000886852"/>
    </source>
</evidence>
<dbReference type="Pfam" id="PF00573">
    <property type="entry name" value="Ribosomal_L4"/>
    <property type="match status" value="1"/>
</dbReference>
<dbReference type="GO" id="GO:0005840">
    <property type="term" value="C:ribosome"/>
    <property type="evidence" value="ECO:0007669"/>
    <property type="project" value="UniProtKB-KW"/>
</dbReference>
<comment type="function">
    <text evidence="5">Forms part of the polypeptide exit tunnel.</text>
</comment>
<keyword evidence="3 5" id="KW-0687">Ribonucleoprotein</keyword>
<keyword evidence="5" id="KW-0699">rRNA-binding</keyword>
<dbReference type="AlphaFoldDB" id="A0A9D1MX08"/>
<comment type="caution">
    <text evidence="6">The sequence shown here is derived from an EMBL/GenBank/DDBJ whole genome shotgun (WGS) entry which is preliminary data.</text>
</comment>
<gene>
    <name evidence="5 6" type="primary">rplD</name>
    <name evidence="6" type="ORF">IAC72_02375</name>
</gene>
<reference evidence="6" key="1">
    <citation type="submission" date="2020-10" db="EMBL/GenBank/DDBJ databases">
        <authorList>
            <person name="Gilroy R."/>
        </authorList>
    </citation>
    <scope>NUCLEOTIDE SEQUENCE</scope>
    <source>
        <strain evidence="6">ChiHjej12B11-7776</strain>
    </source>
</reference>
<dbReference type="Gene3D" id="3.40.1370.10">
    <property type="match status" value="1"/>
</dbReference>
<evidence type="ECO:0000256" key="4">
    <source>
        <dbReference type="ARBA" id="ARBA00035244"/>
    </source>
</evidence>
<evidence type="ECO:0000313" key="6">
    <source>
        <dbReference type="EMBL" id="HIU90846.1"/>
    </source>
</evidence>
<proteinExistence type="inferred from homology"/>
<evidence type="ECO:0000256" key="2">
    <source>
        <dbReference type="ARBA" id="ARBA00022980"/>
    </source>
</evidence>
<dbReference type="PANTHER" id="PTHR10746:SF6">
    <property type="entry name" value="LARGE RIBOSOMAL SUBUNIT PROTEIN UL4M"/>
    <property type="match status" value="1"/>
</dbReference>
<dbReference type="GO" id="GO:0019843">
    <property type="term" value="F:rRNA binding"/>
    <property type="evidence" value="ECO:0007669"/>
    <property type="project" value="UniProtKB-UniRule"/>
</dbReference>
<comment type="function">
    <text evidence="5">One of the primary rRNA binding proteins, this protein initially binds near the 5'-end of the 23S rRNA. It is important during the early stages of 50S assembly. It makes multiple contacts with different domains of the 23S rRNA in the assembled 50S subunit and ribosome.</text>
</comment>
<dbReference type="GO" id="GO:0006412">
    <property type="term" value="P:translation"/>
    <property type="evidence" value="ECO:0007669"/>
    <property type="project" value="UniProtKB-UniRule"/>
</dbReference>
<dbReference type="InterPro" id="IPR023574">
    <property type="entry name" value="Ribosomal_uL4_dom_sf"/>
</dbReference>
<evidence type="ECO:0000256" key="5">
    <source>
        <dbReference type="HAMAP-Rule" id="MF_01328"/>
    </source>
</evidence>
<dbReference type="HAMAP" id="MF_01328_B">
    <property type="entry name" value="Ribosomal_uL4_B"/>
    <property type="match status" value="1"/>
</dbReference>
<dbReference type="GO" id="GO:1990904">
    <property type="term" value="C:ribonucleoprotein complex"/>
    <property type="evidence" value="ECO:0007669"/>
    <property type="project" value="UniProtKB-KW"/>
</dbReference>
<accession>A0A9D1MX08</accession>
<sequence>MQVKVYNTSAAEVGKIKLDDAVFGCEYNEALIHQAVVAYQANQRQGTKSALTRTEVRGGGIKPWRQKGTGRARQGSIRAPQWTKGGVVFAPKPRDFSKKINKKMKAQAFRSAISYKVANNELVVVDEIKLAAPKTKLVAEILKNFNYDKRTLIIVSGDSADVVRAGANIEKLVVTDAALANVYQLVSSAAVIVTKDAIKKIEEAYSI</sequence>
<evidence type="ECO:0000256" key="3">
    <source>
        <dbReference type="ARBA" id="ARBA00023274"/>
    </source>
</evidence>
<dbReference type="Proteomes" id="UP000886852">
    <property type="component" value="Unassembled WGS sequence"/>
</dbReference>
<evidence type="ECO:0000256" key="1">
    <source>
        <dbReference type="ARBA" id="ARBA00010528"/>
    </source>
</evidence>
<keyword evidence="2 5" id="KW-0689">Ribosomal protein</keyword>
<organism evidence="6 7">
    <name type="scientific">Candidatus Fimimonas merdipullorum</name>
    <dbReference type="NCBI Taxonomy" id="2840822"/>
    <lineage>
        <taxon>Bacteria</taxon>
        <taxon>Pseudomonadati</taxon>
        <taxon>Myxococcota</taxon>
        <taxon>Myxococcia</taxon>
        <taxon>Myxococcales</taxon>
        <taxon>Cystobacterineae</taxon>
        <taxon>Myxococcaceae</taxon>
        <taxon>Myxococcaceae incertae sedis</taxon>
        <taxon>Candidatus Fimimonas</taxon>
    </lineage>
</organism>
<dbReference type="NCBIfam" id="TIGR03953">
    <property type="entry name" value="rplD_bact"/>
    <property type="match status" value="1"/>
</dbReference>
<dbReference type="GO" id="GO:0003735">
    <property type="term" value="F:structural constituent of ribosome"/>
    <property type="evidence" value="ECO:0007669"/>
    <property type="project" value="InterPro"/>
</dbReference>
<dbReference type="InterPro" id="IPR002136">
    <property type="entry name" value="Ribosomal_uL4"/>
</dbReference>
<reference evidence="6" key="2">
    <citation type="journal article" date="2021" name="PeerJ">
        <title>Extensive microbial diversity within the chicken gut microbiome revealed by metagenomics and culture.</title>
        <authorList>
            <person name="Gilroy R."/>
            <person name="Ravi A."/>
            <person name="Getino M."/>
            <person name="Pursley I."/>
            <person name="Horton D.L."/>
            <person name="Alikhan N.F."/>
            <person name="Baker D."/>
            <person name="Gharbi K."/>
            <person name="Hall N."/>
            <person name="Watson M."/>
            <person name="Adriaenssens E.M."/>
            <person name="Foster-Nyarko E."/>
            <person name="Jarju S."/>
            <person name="Secka A."/>
            <person name="Antonio M."/>
            <person name="Oren A."/>
            <person name="Chaudhuri R.R."/>
            <person name="La Ragione R."/>
            <person name="Hildebrand F."/>
            <person name="Pallen M.J."/>
        </authorList>
    </citation>
    <scope>NUCLEOTIDE SEQUENCE</scope>
    <source>
        <strain evidence="6">ChiHjej12B11-7776</strain>
    </source>
</reference>
<protein>
    <recommendedName>
        <fullName evidence="4 5">Large ribosomal subunit protein uL4</fullName>
    </recommendedName>
</protein>
<dbReference type="InterPro" id="IPR013005">
    <property type="entry name" value="Ribosomal_uL4-like"/>
</dbReference>
<keyword evidence="5" id="KW-0694">RNA-binding</keyword>
<comment type="similarity">
    <text evidence="1 5">Belongs to the universal ribosomal protein uL4 family.</text>
</comment>
<name>A0A9D1MX08_9BACT</name>
<dbReference type="PANTHER" id="PTHR10746">
    <property type="entry name" value="50S RIBOSOMAL PROTEIN L4"/>
    <property type="match status" value="1"/>
</dbReference>
<dbReference type="EMBL" id="DVOC01000044">
    <property type="protein sequence ID" value="HIU90846.1"/>
    <property type="molecule type" value="Genomic_DNA"/>
</dbReference>